<dbReference type="RefSeq" id="WP_149732413.1">
    <property type="nucleotide sequence ID" value="NZ_FMXB01000016.1"/>
</dbReference>
<evidence type="ECO:0000256" key="8">
    <source>
        <dbReference type="ARBA" id="ARBA00023237"/>
    </source>
</evidence>
<evidence type="ECO:0000313" key="11">
    <source>
        <dbReference type="Proteomes" id="UP000323439"/>
    </source>
</evidence>
<dbReference type="GO" id="GO:0008234">
    <property type="term" value="F:cysteine-type peptidase activity"/>
    <property type="evidence" value="ECO:0007669"/>
    <property type="project" value="InterPro"/>
</dbReference>
<dbReference type="InterPro" id="IPR000169">
    <property type="entry name" value="Pept_cys_AS"/>
</dbReference>
<dbReference type="Pfam" id="PF02415">
    <property type="entry name" value="Chlam_PMP"/>
    <property type="match status" value="3"/>
</dbReference>
<evidence type="ECO:0000256" key="7">
    <source>
        <dbReference type="ARBA" id="ARBA00023136"/>
    </source>
</evidence>
<dbReference type="InterPro" id="IPR000668">
    <property type="entry name" value="Peptidase_C1A_C"/>
</dbReference>
<dbReference type="PANTHER" id="PTHR12411">
    <property type="entry name" value="CYSTEINE PROTEASE FAMILY C1-RELATED"/>
    <property type="match status" value="1"/>
</dbReference>
<gene>
    <name evidence="10" type="ORF">SAMN02910315_01907</name>
</gene>
<evidence type="ECO:0000256" key="4">
    <source>
        <dbReference type="ARBA" id="ARBA00008455"/>
    </source>
</evidence>
<dbReference type="OrthoDB" id="78423at2157"/>
<dbReference type="EMBL" id="FMXB01000016">
    <property type="protein sequence ID" value="SDA64460.1"/>
    <property type="molecule type" value="Genomic_DNA"/>
</dbReference>
<dbReference type="AlphaFoldDB" id="A0A1G5X2P6"/>
<dbReference type="Proteomes" id="UP000323439">
    <property type="component" value="Unassembled WGS sequence"/>
</dbReference>
<keyword evidence="5" id="KW-0964">Secreted</keyword>
<dbReference type="Pfam" id="PF18560">
    <property type="entry name" value="Lectin_like"/>
    <property type="match status" value="1"/>
</dbReference>
<evidence type="ECO:0000256" key="5">
    <source>
        <dbReference type="ARBA" id="ARBA00022525"/>
    </source>
</evidence>
<dbReference type="SMART" id="SM00645">
    <property type="entry name" value="Pept_C1"/>
    <property type="match status" value="1"/>
</dbReference>
<dbReference type="InterPro" id="IPR038765">
    <property type="entry name" value="Papain-like_cys_pep_sf"/>
</dbReference>
<evidence type="ECO:0000259" key="9">
    <source>
        <dbReference type="SMART" id="SM00645"/>
    </source>
</evidence>
<evidence type="ECO:0000256" key="6">
    <source>
        <dbReference type="ARBA" id="ARBA00022729"/>
    </source>
</evidence>
<dbReference type="SUPFAM" id="SSF54001">
    <property type="entry name" value="Cysteine proteinases"/>
    <property type="match status" value="1"/>
</dbReference>
<feature type="domain" description="Peptidase C1A papain C-terminal" evidence="9">
    <location>
        <begin position="466"/>
        <end position="694"/>
    </location>
</feature>
<dbReference type="SUPFAM" id="SSF51126">
    <property type="entry name" value="Pectin lyase-like"/>
    <property type="match status" value="2"/>
</dbReference>
<evidence type="ECO:0000256" key="2">
    <source>
        <dbReference type="ARBA" id="ARBA00004442"/>
    </source>
</evidence>
<evidence type="ECO:0000256" key="1">
    <source>
        <dbReference type="ARBA" id="ARBA00004196"/>
    </source>
</evidence>
<dbReference type="Gene3D" id="3.90.70.10">
    <property type="entry name" value="Cysteine proteinases"/>
    <property type="match status" value="1"/>
</dbReference>
<dbReference type="InterPro" id="IPR013128">
    <property type="entry name" value="Peptidase_C1A"/>
</dbReference>
<evidence type="ECO:0000256" key="3">
    <source>
        <dbReference type="ARBA" id="ARBA00004613"/>
    </source>
</evidence>
<reference evidence="10 11" key="1">
    <citation type="submission" date="2016-10" db="EMBL/GenBank/DDBJ databases">
        <authorList>
            <person name="Varghese N."/>
            <person name="Submissions S."/>
        </authorList>
    </citation>
    <scope>NUCLEOTIDE SEQUENCE [LARGE SCALE GENOMIC DNA]</scope>
    <source>
        <strain evidence="10 11">DSM 16643</strain>
    </source>
</reference>
<sequence length="1087" mass="119292">MKVLKIMIVMLVLIMSVGAVCAADDISDEIISDDSQDTLEIMQDDVYTTGEGSFSSLADEIENAGTTLDLAKDYVFNNESDYELTEGIVINKTDFTINGNDYTIDGNNMARIFNILGGDNITISNLNFVNAKGKFGGAISSVPSITLINVTFKENRAVVGAAVFSTQNAMFDNVTFANNTAARGGAIYSEDGCFDVINCQFDNNTATWGGSIYCKNETRVSNSVFRNSKSSYGAAIYAEKMFSVKNSTFENLYANETAGAIGIKGFDYVEIDGCTFTNTKSRKNAGAVFIDIGLKETGNSSITNSKFIGSSGDYGGALVQLGGKIFIGGCEFTNNFAIYDGGAIYLSYLTAVINNTSVNGNKLGYEDISCGGGIYCDVFNITIENSNFTDNAIQAVYAYDTELNMNNIIFSNNGEAVHGVFLIYDLKNINPGNDTLILNDTNYDSNFHEIAKNIVLINNVINVAALPSRYDSRDWGWVSSVKDQGDMGSCWTFGTCGALESALLKATGIEYDFSENNMQNSMLQYSKYGIKGEEEGGAREQGLEYVLSWFGVMPSEFDTYDQLGKLSPLITSNDKIHIFDAAFANPRKNATDNDMLKKLILMCGSVTTGYYNNDSCLNEETFAYYQTAKNRTNHAISLVGWDDNYPASNFLQTPPGNGAFILKNSWGTNFGENGYMYISYYDTSLLNTSFAIGFIIGNTENYTTNYQTDLGGHLEHVNGNGSIISYKNTYESCGIQSISAIGSYFDVNENYTIEIYVNGELKHNQSGISPYTGYHTIKLTTEIPITTEDVFTALMKKESVYLLTDSRQIYKENMTFIDFGNGWKDLSLDNKTISLKVYAKDLAIYTEDLVKIYKNDSKFEANIGVANETVTFEINGGSYNRTSDENGTARIAINLNPGNYTIKTTFNATTVENSITVLPTLIADNLVKYFRNASQFYITLIDGEGNPVAGQNITMNINGVFYNRLTNENGTARLNINLNPGEYILTAIDPLTGLQMSYNITVLSILEADDLEMKYKDGSTFNVTVFDGQGNPLAGVSVTFNINGVFYNRTTDSAGIARLNINLMAGEYIITSEYDNLKISNTITIKD</sequence>
<dbReference type="InterPro" id="IPR011050">
    <property type="entry name" value="Pectin_lyase_fold/virulence"/>
</dbReference>
<dbReference type="Gene3D" id="2.60.40.10">
    <property type="entry name" value="Immunoglobulins"/>
    <property type="match status" value="1"/>
</dbReference>
<name>A0A1G5X2P6_9EURY</name>
<dbReference type="SMART" id="SM00710">
    <property type="entry name" value="PbH1"/>
    <property type="match status" value="7"/>
</dbReference>
<dbReference type="NCBIfam" id="TIGR01376">
    <property type="entry name" value="POMP_repeat"/>
    <property type="match status" value="1"/>
</dbReference>
<dbReference type="GO" id="GO:0005576">
    <property type="term" value="C:extracellular region"/>
    <property type="evidence" value="ECO:0007669"/>
    <property type="project" value="UniProtKB-SubCell"/>
</dbReference>
<dbReference type="SUPFAM" id="SSF49373">
    <property type="entry name" value="Invasin/intimin cell-adhesion fragments"/>
    <property type="match status" value="1"/>
</dbReference>
<proteinExistence type="inferred from homology"/>
<keyword evidence="7" id="KW-0472">Membrane</keyword>
<accession>A0A1G5X2P6</accession>
<dbReference type="InterPro" id="IPR006626">
    <property type="entry name" value="PbH1"/>
</dbReference>
<organism evidence="10 11">
    <name type="scientific">Methanobrevibacter millerae</name>
    <dbReference type="NCBI Taxonomy" id="230361"/>
    <lineage>
        <taxon>Archaea</taxon>
        <taxon>Methanobacteriati</taxon>
        <taxon>Methanobacteriota</taxon>
        <taxon>Methanomada group</taxon>
        <taxon>Methanobacteria</taxon>
        <taxon>Methanobacteriales</taxon>
        <taxon>Methanobacteriaceae</taxon>
        <taxon>Methanobrevibacter</taxon>
    </lineage>
</organism>
<keyword evidence="6" id="KW-0732">Signal</keyword>
<keyword evidence="8" id="KW-0998">Cell outer membrane</keyword>
<dbReference type="CDD" id="cd02619">
    <property type="entry name" value="Peptidase_C1"/>
    <property type="match status" value="1"/>
</dbReference>
<comment type="similarity">
    <text evidence="4">Belongs to the peptidase C1 family.</text>
</comment>
<dbReference type="PROSITE" id="PS00139">
    <property type="entry name" value="THIOL_PROTEASE_CYS"/>
    <property type="match status" value="1"/>
</dbReference>
<dbReference type="InterPro" id="IPR008964">
    <property type="entry name" value="Invasin/intimin_cell_adhesion"/>
</dbReference>
<dbReference type="InterPro" id="IPR003368">
    <property type="entry name" value="POMP_repeat"/>
</dbReference>
<dbReference type="InterPro" id="IPR013783">
    <property type="entry name" value="Ig-like_fold"/>
</dbReference>
<comment type="subcellular location">
    <subcellularLocation>
        <location evidence="1">Cell envelope</location>
    </subcellularLocation>
    <subcellularLocation>
        <location evidence="2">Cell outer membrane</location>
    </subcellularLocation>
    <subcellularLocation>
        <location evidence="3">Secreted</location>
    </subcellularLocation>
</comment>
<evidence type="ECO:0000313" key="10">
    <source>
        <dbReference type="EMBL" id="SDA64460.1"/>
    </source>
</evidence>
<protein>
    <submittedName>
        <fullName evidence="10">Polymorphic outer membrane protein repeat-containing protein</fullName>
    </submittedName>
</protein>
<dbReference type="InterPro" id="IPR040528">
    <property type="entry name" value="Lectin-like"/>
</dbReference>
<dbReference type="GO" id="GO:0006508">
    <property type="term" value="P:proteolysis"/>
    <property type="evidence" value="ECO:0007669"/>
    <property type="project" value="InterPro"/>
</dbReference>
<dbReference type="Pfam" id="PF00112">
    <property type="entry name" value="Peptidase_C1"/>
    <property type="match status" value="1"/>
</dbReference>
<keyword evidence="11" id="KW-1185">Reference proteome</keyword>